<dbReference type="GO" id="GO:0006954">
    <property type="term" value="P:inflammatory response"/>
    <property type="evidence" value="ECO:0007669"/>
    <property type="project" value="InterPro"/>
</dbReference>
<evidence type="ECO:0000256" key="1">
    <source>
        <dbReference type="ARBA" id="ARBA00004613"/>
    </source>
</evidence>
<dbReference type="GO" id="GO:0031012">
    <property type="term" value="C:extracellular matrix"/>
    <property type="evidence" value="ECO:0007669"/>
    <property type="project" value="TreeGrafter"/>
</dbReference>
<dbReference type="AlphaFoldDB" id="A0A8J6EPM2"/>
<keyword evidence="3 5" id="KW-0732">Signal</keyword>
<organism evidence="6 7">
    <name type="scientific">Eleutherodactylus coqui</name>
    <name type="common">Puerto Rican coqui</name>
    <dbReference type="NCBI Taxonomy" id="57060"/>
    <lineage>
        <taxon>Eukaryota</taxon>
        <taxon>Metazoa</taxon>
        <taxon>Chordata</taxon>
        <taxon>Craniata</taxon>
        <taxon>Vertebrata</taxon>
        <taxon>Euteleostomi</taxon>
        <taxon>Amphibia</taxon>
        <taxon>Batrachia</taxon>
        <taxon>Anura</taxon>
        <taxon>Neobatrachia</taxon>
        <taxon>Hyloidea</taxon>
        <taxon>Eleutherodactylidae</taxon>
        <taxon>Eleutherodactylinae</taxon>
        <taxon>Eleutherodactylus</taxon>
        <taxon>Eleutherodactylus</taxon>
    </lineage>
</organism>
<feature type="chain" id="PRO_5035233661" description="Retinoic acid receptor responder protein 2" evidence="5">
    <location>
        <begin position="27"/>
        <end position="175"/>
    </location>
</feature>
<dbReference type="OrthoDB" id="9894305at2759"/>
<keyword evidence="7" id="KW-1185">Reference proteome</keyword>
<comment type="subcellular location">
    <subcellularLocation>
        <location evidence="1">Secreted</location>
    </subcellularLocation>
</comment>
<dbReference type="Proteomes" id="UP000770717">
    <property type="component" value="Unassembled WGS sequence"/>
</dbReference>
<evidence type="ECO:0000256" key="2">
    <source>
        <dbReference type="ARBA" id="ARBA00022525"/>
    </source>
</evidence>
<evidence type="ECO:0000256" key="3">
    <source>
        <dbReference type="ARBA" id="ARBA00022729"/>
    </source>
</evidence>
<proteinExistence type="predicted"/>
<accession>A0A8J6EPM2</accession>
<dbReference type="GO" id="GO:0050921">
    <property type="term" value="P:positive regulation of chemotaxis"/>
    <property type="evidence" value="ECO:0007669"/>
    <property type="project" value="TreeGrafter"/>
</dbReference>
<gene>
    <name evidence="6" type="ORF">GDO78_017449</name>
</gene>
<evidence type="ECO:0000256" key="5">
    <source>
        <dbReference type="SAM" id="SignalP"/>
    </source>
</evidence>
<evidence type="ECO:0000313" key="6">
    <source>
        <dbReference type="EMBL" id="KAG9472741.1"/>
    </source>
</evidence>
<dbReference type="PANTHER" id="PTHR15106">
    <property type="entry name" value="RETINOIC ACID RECEPTOR RESPONDER PROTEIN 2"/>
    <property type="match status" value="1"/>
</dbReference>
<feature type="signal peptide" evidence="5">
    <location>
        <begin position="1"/>
        <end position="26"/>
    </location>
</feature>
<keyword evidence="4" id="KW-1015">Disulfide bond</keyword>
<keyword evidence="2" id="KW-0964">Secreted</keyword>
<sequence>MNMKTTQRRWWISSLLVMAMMGIVSMDSLTDLGKEAVRLVRKNFHETNKMKNAFQVSSTVYEELSNETFVKVKFRMKQTNCKRREWKNPDCTPIKKIKRAFNCVGCFKFNSSGDLLKTGYQKCVRQSRANTKEVTEQRRKACSRLRDKKEKKEKKTVYDVGVYSFRRAPEGQYEY</sequence>
<dbReference type="EMBL" id="WNTK01000038">
    <property type="protein sequence ID" value="KAG9472741.1"/>
    <property type="molecule type" value="Genomic_DNA"/>
</dbReference>
<evidence type="ECO:0000313" key="7">
    <source>
        <dbReference type="Proteomes" id="UP000770717"/>
    </source>
</evidence>
<dbReference type="PANTHER" id="PTHR15106:SF2">
    <property type="entry name" value="RETINOIC ACID RECEPTOR RESPONDER PROTEIN 2"/>
    <property type="match status" value="1"/>
</dbReference>
<evidence type="ECO:0008006" key="8">
    <source>
        <dbReference type="Google" id="ProtNLM"/>
    </source>
</evidence>
<dbReference type="GO" id="GO:0050994">
    <property type="term" value="P:regulation of lipid catabolic process"/>
    <property type="evidence" value="ECO:0007669"/>
    <property type="project" value="InterPro"/>
</dbReference>
<dbReference type="GO" id="GO:0005102">
    <property type="term" value="F:signaling receptor binding"/>
    <property type="evidence" value="ECO:0007669"/>
    <property type="project" value="InterPro"/>
</dbReference>
<reference evidence="6" key="1">
    <citation type="thesis" date="2020" institute="ProQuest LLC" country="789 East Eisenhower Parkway, Ann Arbor, MI, USA">
        <title>Comparative Genomics and Chromosome Evolution.</title>
        <authorList>
            <person name="Mudd A.B."/>
        </authorList>
    </citation>
    <scope>NUCLEOTIDE SEQUENCE</scope>
    <source>
        <strain evidence="6">HN-11 Male</strain>
        <tissue evidence="6">Kidney and liver</tissue>
    </source>
</reference>
<protein>
    <recommendedName>
        <fullName evidence="8">Retinoic acid receptor responder protein 2</fullName>
    </recommendedName>
</protein>
<name>A0A8J6EPM2_ELECQ</name>
<dbReference type="GO" id="GO:0045087">
    <property type="term" value="P:innate immune response"/>
    <property type="evidence" value="ECO:0007669"/>
    <property type="project" value="TreeGrafter"/>
</dbReference>
<dbReference type="GO" id="GO:0005615">
    <property type="term" value="C:extracellular space"/>
    <property type="evidence" value="ECO:0007669"/>
    <property type="project" value="TreeGrafter"/>
</dbReference>
<comment type="caution">
    <text evidence="6">The sequence shown here is derived from an EMBL/GenBank/DDBJ whole genome shotgun (WGS) entry which is preliminary data.</text>
</comment>
<evidence type="ECO:0000256" key="4">
    <source>
        <dbReference type="ARBA" id="ARBA00023157"/>
    </source>
</evidence>
<dbReference type="InterPro" id="IPR029562">
    <property type="entry name" value="Chemerin"/>
</dbReference>